<proteinExistence type="predicted"/>
<evidence type="ECO:0008006" key="4">
    <source>
        <dbReference type="Google" id="ProtNLM"/>
    </source>
</evidence>
<name>A0A9Y2ES30_9FIRM</name>
<feature type="transmembrane region" description="Helical" evidence="1">
    <location>
        <begin position="38"/>
        <end position="59"/>
    </location>
</feature>
<dbReference type="EMBL" id="CP120678">
    <property type="protein sequence ID" value="WIW71867.1"/>
    <property type="molecule type" value="Genomic_DNA"/>
</dbReference>
<keyword evidence="1" id="KW-0472">Membrane</keyword>
<keyword evidence="3" id="KW-1185">Reference proteome</keyword>
<keyword evidence="1" id="KW-1133">Transmembrane helix</keyword>
<dbReference type="RefSeq" id="WP_147668644.1">
    <property type="nucleotide sequence ID" value="NZ_CP120678.1"/>
</dbReference>
<evidence type="ECO:0000313" key="3">
    <source>
        <dbReference type="Proteomes" id="UP001243623"/>
    </source>
</evidence>
<evidence type="ECO:0000313" key="2">
    <source>
        <dbReference type="EMBL" id="WIW71867.1"/>
    </source>
</evidence>
<dbReference type="KEGG" id="sgbi:P3F81_06120"/>
<protein>
    <recommendedName>
        <fullName evidence="4">Zinc ribbon domain-containing protein</fullName>
    </recommendedName>
</protein>
<dbReference type="AlphaFoldDB" id="A0A9Y2ES30"/>
<sequence>MKCKYCDYQVPENAHLCANCGRILAEKKEKKPVKKRSYIIFIIIAVAVIFICGMLAMNFQSSMNGNHSTHPSNDLGISYIQFKNQFNDNDYAEKINLSIGTVEKKTGSEDTYHYALSDKLLLIEKVNSQSNHLRQITLIGQPSSIQEDNVKLIGAMGIIIDTFSSDLSINDRKEILRDLGFNETVKDLKSINAETIRGNIKYGFKYKENLGFIFSVSNKNDMI</sequence>
<keyword evidence="1" id="KW-0812">Transmembrane</keyword>
<reference evidence="2" key="1">
    <citation type="submission" date="2023-03" db="EMBL/GenBank/DDBJ databases">
        <title>Selenobaculum gbiensis gen. nov. sp. nov., a new bacterium isolated from the gut microbiota of IBD patient.</title>
        <authorList>
            <person name="Yeo S."/>
            <person name="Park H."/>
            <person name="Huh C.S."/>
        </authorList>
    </citation>
    <scope>NUCLEOTIDE SEQUENCE</scope>
    <source>
        <strain evidence="2">ICN-92133</strain>
    </source>
</reference>
<organism evidence="2 3">
    <name type="scientific">Selenobaculum gibii</name>
    <dbReference type="NCBI Taxonomy" id="3054208"/>
    <lineage>
        <taxon>Bacteria</taxon>
        <taxon>Bacillati</taxon>
        <taxon>Bacillota</taxon>
        <taxon>Negativicutes</taxon>
        <taxon>Selenomonadales</taxon>
        <taxon>Selenomonadaceae</taxon>
        <taxon>Selenobaculum</taxon>
    </lineage>
</organism>
<gene>
    <name evidence="2" type="ORF">P3F81_06120</name>
</gene>
<evidence type="ECO:0000256" key="1">
    <source>
        <dbReference type="SAM" id="Phobius"/>
    </source>
</evidence>
<dbReference type="Proteomes" id="UP001243623">
    <property type="component" value="Chromosome"/>
</dbReference>
<accession>A0A9Y2ES30</accession>